<proteinExistence type="inferred from homology"/>
<dbReference type="Gene3D" id="1.10.10.10">
    <property type="entry name" value="Winged helix-like DNA-binding domain superfamily/Winged helix DNA-binding domain"/>
    <property type="match status" value="1"/>
</dbReference>
<organism evidence="4 5">
    <name type="scientific">Pseudahrensia aquimaris</name>
    <dbReference type="NCBI Taxonomy" id="744461"/>
    <lineage>
        <taxon>Bacteria</taxon>
        <taxon>Pseudomonadati</taxon>
        <taxon>Pseudomonadota</taxon>
        <taxon>Alphaproteobacteria</taxon>
        <taxon>Hyphomicrobiales</taxon>
        <taxon>Ahrensiaceae</taxon>
        <taxon>Pseudahrensia</taxon>
    </lineage>
</organism>
<dbReference type="Pfam" id="PF21102">
    <property type="entry name" value="DprA_N"/>
    <property type="match status" value="1"/>
</dbReference>
<keyword evidence="5" id="KW-1185">Reference proteome</keyword>
<feature type="domain" description="Smf/DprA SLOG" evidence="2">
    <location>
        <begin position="86"/>
        <end position="294"/>
    </location>
</feature>
<evidence type="ECO:0000313" key="4">
    <source>
        <dbReference type="EMBL" id="MFD0918043.1"/>
    </source>
</evidence>
<dbReference type="Gene3D" id="3.40.50.450">
    <property type="match status" value="1"/>
</dbReference>
<dbReference type="NCBIfam" id="TIGR00732">
    <property type="entry name" value="dprA"/>
    <property type="match status" value="1"/>
</dbReference>
<dbReference type="InterPro" id="IPR041614">
    <property type="entry name" value="DprA_WH"/>
</dbReference>
<dbReference type="RefSeq" id="WP_377213892.1">
    <property type="nucleotide sequence ID" value="NZ_JBHTJV010000026.1"/>
</dbReference>
<dbReference type="Proteomes" id="UP001597101">
    <property type="component" value="Unassembled WGS sequence"/>
</dbReference>
<comment type="caution">
    <text evidence="4">The sequence shown here is derived from an EMBL/GenBank/DDBJ whole genome shotgun (WGS) entry which is preliminary data.</text>
</comment>
<gene>
    <name evidence="4" type="primary">dprA</name>
    <name evidence="4" type="ORF">ACFQ14_16695</name>
</gene>
<reference evidence="5" key="1">
    <citation type="journal article" date="2019" name="Int. J. Syst. Evol. Microbiol.">
        <title>The Global Catalogue of Microorganisms (GCM) 10K type strain sequencing project: providing services to taxonomists for standard genome sequencing and annotation.</title>
        <authorList>
            <consortium name="The Broad Institute Genomics Platform"/>
            <consortium name="The Broad Institute Genome Sequencing Center for Infectious Disease"/>
            <person name="Wu L."/>
            <person name="Ma J."/>
        </authorList>
    </citation>
    <scope>NUCLEOTIDE SEQUENCE [LARGE SCALE GENOMIC DNA]</scope>
    <source>
        <strain evidence="5">CCUG 60023</strain>
    </source>
</reference>
<evidence type="ECO:0000313" key="5">
    <source>
        <dbReference type="Proteomes" id="UP001597101"/>
    </source>
</evidence>
<dbReference type="InterPro" id="IPR003488">
    <property type="entry name" value="DprA"/>
</dbReference>
<accession>A0ABW3FJS6</accession>
<dbReference type="Pfam" id="PF02481">
    <property type="entry name" value="DNA_processg_A"/>
    <property type="match status" value="1"/>
</dbReference>
<comment type="similarity">
    <text evidence="1">Belongs to the DprA/Smf family.</text>
</comment>
<feature type="domain" description="DprA winged helix" evidence="3">
    <location>
        <begin position="315"/>
        <end position="372"/>
    </location>
</feature>
<dbReference type="PANTHER" id="PTHR43022">
    <property type="entry name" value="PROTEIN SMF"/>
    <property type="match status" value="1"/>
</dbReference>
<sequence length="377" mass="40145">MSDLLSPRSGIRLDDTQRLAWLRLVRSESVGPATFRDLINYFGTASAALDALPDLAARAKSGKRITIASEDQAAQELEALSQLNGQVICLGEPDYPAALRAVDAPPPVISVIGNPMIFAENTVAFVGSRNASLSGIKLTGQLASETGKSGFATVSGLARGIDAAAHHASIETGTIAVFAGGVDHIYPRENAELAQAIVANSGAIVSEMPLGWQPRAQDFPRRNRIVAGIALGLVVVEAAKRSGSLISARLANEMGRIVFAVPGSPLDPRSEGANHLIKQGATLITSARDIVETLSPLRDINMQSAYTLEEGERQPLDANPSDSERQRLIDALDRTPVHVDEIVRFTNIEAANLHMLLLELDLAGRLERHPGNKVSII</sequence>
<dbReference type="EMBL" id="JBHTJV010000026">
    <property type="protein sequence ID" value="MFD0918043.1"/>
    <property type="molecule type" value="Genomic_DNA"/>
</dbReference>
<evidence type="ECO:0000259" key="3">
    <source>
        <dbReference type="Pfam" id="PF17782"/>
    </source>
</evidence>
<dbReference type="InterPro" id="IPR057666">
    <property type="entry name" value="DrpA_SLOG"/>
</dbReference>
<evidence type="ECO:0000259" key="2">
    <source>
        <dbReference type="Pfam" id="PF02481"/>
    </source>
</evidence>
<protein>
    <submittedName>
        <fullName evidence="4">DNA-processing protein DprA</fullName>
    </submittedName>
</protein>
<dbReference type="Pfam" id="PF17782">
    <property type="entry name" value="WHD_DprA"/>
    <property type="match status" value="1"/>
</dbReference>
<evidence type="ECO:0000256" key="1">
    <source>
        <dbReference type="ARBA" id="ARBA00006525"/>
    </source>
</evidence>
<name>A0ABW3FJS6_9HYPH</name>
<dbReference type="PANTHER" id="PTHR43022:SF1">
    <property type="entry name" value="PROTEIN SMF"/>
    <property type="match status" value="1"/>
</dbReference>
<dbReference type="SUPFAM" id="SSF102405">
    <property type="entry name" value="MCP/YpsA-like"/>
    <property type="match status" value="1"/>
</dbReference>
<dbReference type="InterPro" id="IPR036388">
    <property type="entry name" value="WH-like_DNA-bd_sf"/>
</dbReference>